<dbReference type="Gene3D" id="1.10.8.60">
    <property type="match status" value="1"/>
</dbReference>
<comment type="caution">
    <text evidence="9">The sequence shown here is derived from an EMBL/GenBank/DDBJ whole genome shotgun (WGS) entry which is preliminary data.</text>
</comment>
<name>A0A4Z0BGU2_9BURK</name>
<evidence type="ECO:0000256" key="4">
    <source>
        <dbReference type="ARBA" id="ARBA00023125"/>
    </source>
</evidence>
<dbReference type="PROSITE" id="PS50045">
    <property type="entry name" value="SIGMA54_INTERACT_4"/>
    <property type="match status" value="1"/>
</dbReference>
<dbReference type="GO" id="GO:0006355">
    <property type="term" value="P:regulation of DNA-templated transcription"/>
    <property type="evidence" value="ECO:0007669"/>
    <property type="project" value="InterPro"/>
</dbReference>
<dbReference type="InterPro" id="IPR025944">
    <property type="entry name" value="Sigma_54_int_dom_CS"/>
</dbReference>
<dbReference type="InterPro" id="IPR009057">
    <property type="entry name" value="Homeodomain-like_sf"/>
</dbReference>
<dbReference type="Pfam" id="PF00158">
    <property type="entry name" value="Sigma54_activat"/>
    <property type="match status" value="1"/>
</dbReference>
<dbReference type="Gene3D" id="3.40.50.2300">
    <property type="match status" value="1"/>
</dbReference>
<proteinExistence type="predicted"/>
<dbReference type="GO" id="GO:0005524">
    <property type="term" value="F:ATP binding"/>
    <property type="evidence" value="ECO:0007669"/>
    <property type="project" value="UniProtKB-KW"/>
</dbReference>
<dbReference type="InterPro" id="IPR002197">
    <property type="entry name" value="HTH_Fis"/>
</dbReference>
<evidence type="ECO:0000256" key="3">
    <source>
        <dbReference type="ARBA" id="ARBA00023015"/>
    </source>
</evidence>
<dbReference type="PROSITE" id="PS00676">
    <property type="entry name" value="SIGMA54_INTERACT_2"/>
    <property type="match status" value="1"/>
</dbReference>
<dbReference type="Pfam" id="PF02954">
    <property type="entry name" value="HTH_8"/>
    <property type="match status" value="1"/>
</dbReference>
<reference evidence="9 10" key="1">
    <citation type="submission" date="2019-03" db="EMBL/GenBank/DDBJ databases">
        <title>Ramlibacter sp. 18x22-1, whole genome shotgun sequence.</title>
        <authorList>
            <person name="Zhang X."/>
            <person name="Feng G."/>
            <person name="Zhu H."/>
        </authorList>
    </citation>
    <scope>NUCLEOTIDE SEQUENCE [LARGE SCALE GENOMIC DNA]</scope>
    <source>
        <strain evidence="9 10">18x22-1</strain>
    </source>
</reference>
<dbReference type="SMART" id="SM00448">
    <property type="entry name" value="REC"/>
    <property type="match status" value="1"/>
</dbReference>
<dbReference type="Pfam" id="PF25601">
    <property type="entry name" value="AAA_lid_14"/>
    <property type="match status" value="1"/>
</dbReference>
<evidence type="ECO:0000256" key="2">
    <source>
        <dbReference type="ARBA" id="ARBA00022840"/>
    </source>
</evidence>
<dbReference type="InterPro" id="IPR025662">
    <property type="entry name" value="Sigma_54_int_dom_ATP-bd_1"/>
</dbReference>
<evidence type="ECO:0000259" key="8">
    <source>
        <dbReference type="PROSITE" id="PS50110"/>
    </source>
</evidence>
<keyword evidence="10" id="KW-1185">Reference proteome</keyword>
<dbReference type="FunFam" id="3.40.50.300:FF:000006">
    <property type="entry name" value="DNA-binding transcriptional regulator NtrC"/>
    <property type="match status" value="1"/>
</dbReference>
<dbReference type="RefSeq" id="WP_135251235.1">
    <property type="nucleotide sequence ID" value="NZ_SMLK01000007.1"/>
</dbReference>
<dbReference type="SUPFAM" id="SSF46689">
    <property type="entry name" value="Homeodomain-like"/>
    <property type="match status" value="1"/>
</dbReference>
<dbReference type="AlphaFoldDB" id="A0A4Z0BGU2"/>
<dbReference type="InterPro" id="IPR027417">
    <property type="entry name" value="P-loop_NTPase"/>
</dbReference>
<feature type="modified residue" description="4-aspartylphosphate" evidence="6">
    <location>
        <position position="52"/>
    </location>
</feature>
<dbReference type="SMART" id="SM00382">
    <property type="entry name" value="AAA"/>
    <property type="match status" value="1"/>
</dbReference>
<dbReference type="InterPro" id="IPR058031">
    <property type="entry name" value="AAA_lid_NorR"/>
</dbReference>
<gene>
    <name evidence="9" type="ORF">EZ216_18330</name>
</gene>
<dbReference type="Pfam" id="PF00072">
    <property type="entry name" value="Response_reg"/>
    <property type="match status" value="1"/>
</dbReference>
<accession>A0A4Z0BGU2</accession>
<dbReference type="Gene3D" id="1.10.10.60">
    <property type="entry name" value="Homeodomain-like"/>
    <property type="match status" value="1"/>
</dbReference>
<dbReference type="Proteomes" id="UP000297839">
    <property type="component" value="Unassembled WGS sequence"/>
</dbReference>
<keyword evidence="1" id="KW-0547">Nucleotide-binding</keyword>
<evidence type="ECO:0000313" key="10">
    <source>
        <dbReference type="Proteomes" id="UP000297839"/>
    </source>
</evidence>
<dbReference type="PANTHER" id="PTHR32071">
    <property type="entry name" value="TRANSCRIPTIONAL REGULATORY PROTEIN"/>
    <property type="match status" value="1"/>
</dbReference>
<dbReference type="SUPFAM" id="SSF52540">
    <property type="entry name" value="P-loop containing nucleoside triphosphate hydrolases"/>
    <property type="match status" value="1"/>
</dbReference>
<dbReference type="PROSITE" id="PS00688">
    <property type="entry name" value="SIGMA54_INTERACT_3"/>
    <property type="match status" value="1"/>
</dbReference>
<evidence type="ECO:0000256" key="1">
    <source>
        <dbReference type="ARBA" id="ARBA00022741"/>
    </source>
</evidence>
<evidence type="ECO:0000259" key="7">
    <source>
        <dbReference type="PROSITE" id="PS50045"/>
    </source>
</evidence>
<dbReference type="GO" id="GO:0043565">
    <property type="term" value="F:sequence-specific DNA binding"/>
    <property type="evidence" value="ECO:0007669"/>
    <property type="project" value="InterPro"/>
</dbReference>
<keyword evidence="2" id="KW-0067">ATP-binding</keyword>
<dbReference type="PROSITE" id="PS00675">
    <property type="entry name" value="SIGMA54_INTERACT_1"/>
    <property type="match status" value="1"/>
</dbReference>
<evidence type="ECO:0000313" key="9">
    <source>
        <dbReference type="EMBL" id="TFY97683.1"/>
    </source>
</evidence>
<dbReference type="CDD" id="cd00009">
    <property type="entry name" value="AAA"/>
    <property type="match status" value="1"/>
</dbReference>
<dbReference type="InterPro" id="IPR011006">
    <property type="entry name" value="CheY-like_superfamily"/>
</dbReference>
<dbReference type="PRINTS" id="PR01590">
    <property type="entry name" value="HTHFIS"/>
</dbReference>
<dbReference type="Gene3D" id="3.40.50.300">
    <property type="entry name" value="P-loop containing nucleotide triphosphate hydrolases"/>
    <property type="match status" value="1"/>
</dbReference>
<protein>
    <submittedName>
        <fullName evidence="9">Sigma-54-dependent Fis family transcriptional regulator</fullName>
    </submittedName>
</protein>
<keyword evidence="6" id="KW-0597">Phosphoprotein</keyword>
<dbReference type="InterPro" id="IPR002078">
    <property type="entry name" value="Sigma_54_int"/>
</dbReference>
<evidence type="ECO:0000256" key="5">
    <source>
        <dbReference type="ARBA" id="ARBA00023163"/>
    </source>
</evidence>
<keyword evidence="5" id="KW-0804">Transcription</keyword>
<sequence>MGHALIVEDDADAARMMAQLVANEGFSAATAQSLGEARKQMAMQPPDVVLLDLRLPDGNGMALLDETDLIGNSEVVLMTGHASLETSIQALRYGAADYLIKPVSARQLHSILSRVMKPSVLKDEVRSLQEELQRNGRFGHLVGTSAPMAQVYEQIARVAGTSVTVFVTGESGTGKELVARTVHDLSRRRAKPFLAVNCGAISPNLIESEIFGHEKGSFTGAERQHQGFFERAHGGTLFLDEITEMPMELQVKLLRVLETGTFMRVGSTTPQETDVRVIAASNRDPAQAAAQGKLREDLLYRLNVFPLDLPPLRERLEDLPLLVRYFLQEIGKREGVIKRATPEAMARLALHRWPGNVRELRNVLQRAYVMATGPEITEQWLPREPAAACADTPGTPAVAPAAAGEPGAPVIQVILGSPLADIEKQVILATLNHYGHHKERTAAALGVSLKTLYNRLKEYGV</sequence>
<keyword evidence="3" id="KW-0805">Transcription regulation</keyword>
<dbReference type="PROSITE" id="PS50110">
    <property type="entry name" value="RESPONSE_REGULATORY"/>
    <property type="match status" value="1"/>
</dbReference>
<feature type="domain" description="Sigma-54 factor interaction" evidence="7">
    <location>
        <begin position="141"/>
        <end position="369"/>
    </location>
</feature>
<dbReference type="InterPro" id="IPR003593">
    <property type="entry name" value="AAA+_ATPase"/>
</dbReference>
<evidence type="ECO:0000256" key="6">
    <source>
        <dbReference type="PROSITE-ProRule" id="PRU00169"/>
    </source>
</evidence>
<dbReference type="InterPro" id="IPR001789">
    <property type="entry name" value="Sig_transdc_resp-reg_receiver"/>
</dbReference>
<dbReference type="SUPFAM" id="SSF52172">
    <property type="entry name" value="CheY-like"/>
    <property type="match status" value="1"/>
</dbReference>
<dbReference type="OrthoDB" id="9761705at2"/>
<dbReference type="PANTHER" id="PTHR32071:SF117">
    <property type="entry name" value="PTS-DEPENDENT DIHYDROXYACETONE KINASE OPERON REGULATORY PROTEIN-RELATED"/>
    <property type="match status" value="1"/>
</dbReference>
<dbReference type="GO" id="GO:0000160">
    <property type="term" value="P:phosphorelay signal transduction system"/>
    <property type="evidence" value="ECO:0007669"/>
    <property type="project" value="InterPro"/>
</dbReference>
<feature type="domain" description="Response regulatory" evidence="8">
    <location>
        <begin position="3"/>
        <end position="116"/>
    </location>
</feature>
<dbReference type="EMBL" id="SMLK01000007">
    <property type="protein sequence ID" value="TFY97683.1"/>
    <property type="molecule type" value="Genomic_DNA"/>
</dbReference>
<organism evidence="9 10">
    <name type="scientific">Ramlibacter humi</name>
    <dbReference type="NCBI Taxonomy" id="2530451"/>
    <lineage>
        <taxon>Bacteria</taxon>
        <taxon>Pseudomonadati</taxon>
        <taxon>Pseudomonadota</taxon>
        <taxon>Betaproteobacteria</taxon>
        <taxon>Burkholderiales</taxon>
        <taxon>Comamonadaceae</taxon>
        <taxon>Ramlibacter</taxon>
    </lineage>
</organism>
<dbReference type="InterPro" id="IPR025943">
    <property type="entry name" value="Sigma_54_int_dom_ATP-bd_2"/>
</dbReference>
<keyword evidence="4" id="KW-0238">DNA-binding</keyword>